<feature type="domain" description="Dinitrogenase iron-molybdenum cofactor biosynthesis" evidence="1">
    <location>
        <begin position="14"/>
        <end position="101"/>
    </location>
</feature>
<proteinExistence type="predicted"/>
<dbReference type="PANTHER" id="PTHR42983:SF1">
    <property type="entry name" value="IRON-MOLYBDENUM PROTEIN"/>
    <property type="match status" value="1"/>
</dbReference>
<protein>
    <submittedName>
        <fullName evidence="2">Dinitrogenase iron-molybdenum cofactor</fullName>
    </submittedName>
</protein>
<dbReference type="PANTHER" id="PTHR42983">
    <property type="entry name" value="DINITROGENASE IRON-MOLYBDENUM COFACTOR PROTEIN-RELATED"/>
    <property type="match status" value="1"/>
</dbReference>
<dbReference type="Proteomes" id="UP000515913">
    <property type="component" value="Chromosome"/>
</dbReference>
<dbReference type="InterPro" id="IPR036105">
    <property type="entry name" value="DiNase_FeMo-co_biosyn_sf"/>
</dbReference>
<keyword evidence="3" id="KW-1185">Reference proteome</keyword>
<dbReference type="Gene3D" id="3.30.420.130">
    <property type="entry name" value="Dinitrogenase iron-molybdenum cofactor biosynthesis domain"/>
    <property type="match status" value="1"/>
</dbReference>
<reference evidence="2 3" key="1">
    <citation type="submission" date="2020-08" db="EMBL/GenBank/DDBJ databases">
        <authorList>
            <person name="Liu C."/>
            <person name="Sun Q."/>
        </authorList>
    </citation>
    <scope>NUCLEOTIDE SEQUENCE [LARGE SCALE GENOMIC DNA]</scope>
    <source>
        <strain evidence="2 3">NSJ-57</strain>
    </source>
</reference>
<gene>
    <name evidence="2" type="ORF">H9Q81_00185</name>
</gene>
<dbReference type="RefSeq" id="WP_101473595.1">
    <property type="nucleotide sequence ID" value="NZ_CP060637.1"/>
</dbReference>
<evidence type="ECO:0000259" key="1">
    <source>
        <dbReference type="Pfam" id="PF02579"/>
    </source>
</evidence>
<organism evidence="2 3">
    <name type="scientific">Fusobacterium hominis</name>
    <dbReference type="NCBI Taxonomy" id="2764326"/>
    <lineage>
        <taxon>Bacteria</taxon>
        <taxon>Fusobacteriati</taxon>
        <taxon>Fusobacteriota</taxon>
        <taxon>Fusobacteriia</taxon>
        <taxon>Fusobacteriales</taxon>
        <taxon>Fusobacteriaceae</taxon>
        <taxon>Fusobacterium</taxon>
    </lineage>
</organism>
<evidence type="ECO:0000313" key="3">
    <source>
        <dbReference type="Proteomes" id="UP000515913"/>
    </source>
</evidence>
<dbReference type="InterPro" id="IPR003731">
    <property type="entry name" value="Di-Nase_FeMo-co_biosynth"/>
</dbReference>
<dbReference type="SUPFAM" id="SSF53146">
    <property type="entry name" value="Nitrogenase accessory factor-like"/>
    <property type="match status" value="1"/>
</dbReference>
<name>A0A7G9GWW4_9FUSO</name>
<dbReference type="EMBL" id="CP060637">
    <property type="protein sequence ID" value="QNM15296.1"/>
    <property type="molecule type" value="Genomic_DNA"/>
</dbReference>
<sequence length="127" mass="13920">MSKNLRVGFGTNDEITVGDHFGHCEKFVIFTVEDGKIVKKEIVVAPEHAPGVFPKFIADNQIDTVIIGTMGHRAYNMIQANGGEVLLGITGNIEDVLATYLAGNLKSQGTACQHHHHHEGEEHHCKH</sequence>
<accession>A0A7G9GWW4</accession>
<evidence type="ECO:0000313" key="2">
    <source>
        <dbReference type="EMBL" id="QNM15296.1"/>
    </source>
</evidence>
<dbReference type="Pfam" id="PF02579">
    <property type="entry name" value="Nitro_FeMo-Co"/>
    <property type="match status" value="1"/>
</dbReference>
<dbReference type="AlphaFoldDB" id="A0A7G9GWW4"/>
<dbReference type="KEGG" id="fho:H9Q81_00185"/>